<dbReference type="Proteomes" id="UP000641206">
    <property type="component" value="Unassembled WGS sequence"/>
</dbReference>
<dbReference type="RefSeq" id="WP_188733555.1">
    <property type="nucleotide sequence ID" value="NZ_BMLW01000003.1"/>
</dbReference>
<evidence type="ECO:0000313" key="3">
    <source>
        <dbReference type="Proteomes" id="UP000641206"/>
    </source>
</evidence>
<dbReference type="EMBL" id="BMLW01000003">
    <property type="protein sequence ID" value="GGP09156.1"/>
    <property type="molecule type" value="Genomic_DNA"/>
</dbReference>
<reference evidence="3" key="1">
    <citation type="journal article" date="2019" name="Int. J. Syst. Evol. Microbiol.">
        <title>The Global Catalogue of Microorganisms (GCM) 10K type strain sequencing project: providing services to taxonomists for standard genome sequencing and annotation.</title>
        <authorList>
            <consortium name="The Broad Institute Genomics Platform"/>
            <consortium name="The Broad Institute Genome Sequencing Center for Infectious Disease"/>
            <person name="Wu L."/>
            <person name="Ma J."/>
        </authorList>
    </citation>
    <scope>NUCLEOTIDE SEQUENCE [LARGE SCALE GENOMIC DNA]</scope>
    <source>
        <strain evidence="3">CGMCC 1.7693</strain>
    </source>
</reference>
<feature type="compositionally biased region" description="Basic and acidic residues" evidence="1">
    <location>
        <begin position="15"/>
        <end position="77"/>
    </location>
</feature>
<gene>
    <name evidence="2" type="ORF">GCM10011346_12080</name>
</gene>
<protein>
    <recommendedName>
        <fullName evidence="4">YfhD family protein</fullName>
    </recommendedName>
</protein>
<organism evidence="2 3">
    <name type="scientific">Oceanobacillus neutriphilus</name>
    <dbReference type="NCBI Taxonomy" id="531815"/>
    <lineage>
        <taxon>Bacteria</taxon>
        <taxon>Bacillati</taxon>
        <taxon>Bacillota</taxon>
        <taxon>Bacilli</taxon>
        <taxon>Bacillales</taxon>
        <taxon>Bacillaceae</taxon>
        <taxon>Oceanobacillus</taxon>
    </lineage>
</organism>
<feature type="region of interest" description="Disordered" evidence="1">
    <location>
        <begin position="1"/>
        <end position="77"/>
    </location>
</feature>
<evidence type="ECO:0000256" key="1">
    <source>
        <dbReference type="SAM" id="MobiDB-lite"/>
    </source>
</evidence>
<accession>A0ABQ2NTN4</accession>
<sequence>MSKGDKCSSKSGKPNRNEERRTELDEHGVQKFVDDIPMEDLKIEAQDEKKKTKSKDDSQSERKYRQNRKEDKESERP</sequence>
<comment type="caution">
    <text evidence="2">The sequence shown here is derived from an EMBL/GenBank/DDBJ whole genome shotgun (WGS) entry which is preliminary data.</text>
</comment>
<keyword evidence="3" id="KW-1185">Reference proteome</keyword>
<evidence type="ECO:0000313" key="2">
    <source>
        <dbReference type="EMBL" id="GGP09156.1"/>
    </source>
</evidence>
<evidence type="ECO:0008006" key="4">
    <source>
        <dbReference type="Google" id="ProtNLM"/>
    </source>
</evidence>
<proteinExistence type="predicted"/>
<name>A0ABQ2NTN4_9BACI</name>